<protein>
    <submittedName>
        <fullName evidence="2">Uncharacterized protein</fullName>
    </submittedName>
</protein>
<proteinExistence type="predicted"/>
<keyword evidence="1" id="KW-1133">Transmembrane helix</keyword>
<dbReference type="EMBL" id="LLXL01007525">
    <property type="protein sequence ID" value="PKK55469.1"/>
    <property type="molecule type" value="Genomic_DNA"/>
</dbReference>
<evidence type="ECO:0000313" key="2">
    <source>
        <dbReference type="EMBL" id="PKK55469.1"/>
    </source>
</evidence>
<keyword evidence="1" id="KW-0812">Transmembrane</keyword>
<feature type="transmembrane region" description="Helical" evidence="1">
    <location>
        <begin position="29"/>
        <end position="52"/>
    </location>
</feature>
<evidence type="ECO:0000256" key="1">
    <source>
        <dbReference type="SAM" id="Phobius"/>
    </source>
</evidence>
<gene>
    <name evidence="2" type="ORF">RhiirC2_802297</name>
</gene>
<accession>A0A2N1M1H4</accession>
<dbReference type="Proteomes" id="UP000233469">
    <property type="component" value="Unassembled WGS sequence"/>
</dbReference>
<sequence length="78" mass="9071">MRREFAFVNSLRSDRPPFYNCLMVSGNDLFPIFTLTLSENILVLMNLIVLIFDQAIGSENMPIFDEFNSFAPYTRPKM</sequence>
<dbReference type="AlphaFoldDB" id="A0A2N1M1H4"/>
<reference evidence="2 3" key="1">
    <citation type="submission" date="2016-04" db="EMBL/GenBank/DDBJ databases">
        <title>Genome analyses suggest a sexual origin of heterokaryosis in a supposedly ancient asexual fungus.</title>
        <authorList>
            <person name="Ropars J."/>
            <person name="Sedzielewska K."/>
            <person name="Noel J."/>
            <person name="Charron P."/>
            <person name="Farinelli L."/>
            <person name="Marton T."/>
            <person name="Kruger M."/>
            <person name="Pelin A."/>
            <person name="Brachmann A."/>
            <person name="Corradi N."/>
        </authorList>
    </citation>
    <scope>NUCLEOTIDE SEQUENCE [LARGE SCALE GENOMIC DNA]</scope>
    <source>
        <strain evidence="2 3">C2</strain>
    </source>
</reference>
<organism evidence="2 3">
    <name type="scientific">Rhizophagus irregularis</name>
    <dbReference type="NCBI Taxonomy" id="588596"/>
    <lineage>
        <taxon>Eukaryota</taxon>
        <taxon>Fungi</taxon>
        <taxon>Fungi incertae sedis</taxon>
        <taxon>Mucoromycota</taxon>
        <taxon>Glomeromycotina</taxon>
        <taxon>Glomeromycetes</taxon>
        <taxon>Glomerales</taxon>
        <taxon>Glomeraceae</taxon>
        <taxon>Rhizophagus</taxon>
    </lineage>
</organism>
<keyword evidence="1" id="KW-0472">Membrane</keyword>
<name>A0A2N1M1H4_9GLOM</name>
<comment type="caution">
    <text evidence="2">The sequence shown here is derived from an EMBL/GenBank/DDBJ whole genome shotgun (WGS) entry which is preliminary data.</text>
</comment>
<evidence type="ECO:0000313" key="3">
    <source>
        <dbReference type="Proteomes" id="UP000233469"/>
    </source>
</evidence>
<reference evidence="2 3" key="2">
    <citation type="submission" date="2017-10" db="EMBL/GenBank/DDBJ databases">
        <title>Extensive intraspecific genome diversity in a model arbuscular mycorrhizal fungus.</title>
        <authorList>
            <person name="Chen E.C.H."/>
            <person name="Morin E."/>
            <person name="Baudet D."/>
            <person name="Noel J."/>
            <person name="Ndikumana S."/>
            <person name="Charron P."/>
            <person name="St-Onge C."/>
            <person name="Giorgi J."/>
            <person name="Grigoriev I.V."/>
            <person name="Roux C."/>
            <person name="Martin F.M."/>
            <person name="Corradi N."/>
        </authorList>
    </citation>
    <scope>NUCLEOTIDE SEQUENCE [LARGE SCALE GENOMIC DNA]</scope>
    <source>
        <strain evidence="2 3">C2</strain>
    </source>
</reference>